<dbReference type="SUPFAM" id="SSF55874">
    <property type="entry name" value="ATPase domain of HSP90 chaperone/DNA topoisomerase II/histidine kinase"/>
    <property type="match status" value="1"/>
</dbReference>
<dbReference type="EC" id="2.7.13.3" evidence="2"/>
<dbReference type="Gene3D" id="3.30.565.10">
    <property type="entry name" value="Histidine kinase-like ATPase, C-terminal domain"/>
    <property type="match status" value="1"/>
</dbReference>
<dbReference type="InterPro" id="IPR036890">
    <property type="entry name" value="HATPase_C_sf"/>
</dbReference>
<keyword evidence="5" id="KW-0732">Signal</keyword>
<dbReference type="InterPro" id="IPR003661">
    <property type="entry name" value="HisK_dim/P_dom"/>
</dbReference>
<evidence type="ECO:0000313" key="8">
    <source>
        <dbReference type="Proteomes" id="UP000294155"/>
    </source>
</evidence>
<dbReference type="SMART" id="SM00387">
    <property type="entry name" value="HATPase_c"/>
    <property type="match status" value="1"/>
</dbReference>
<feature type="chain" id="PRO_5020364443" description="histidine kinase" evidence="5">
    <location>
        <begin position="22"/>
        <end position="637"/>
    </location>
</feature>
<evidence type="ECO:0000259" key="6">
    <source>
        <dbReference type="PROSITE" id="PS50109"/>
    </source>
</evidence>
<feature type="signal peptide" evidence="5">
    <location>
        <begin position="1"/>
        <end position="21"/>
    </location>
</feature>
<feature type="transmembrane region" description="Helical" evidence="4">
    <location>
        <begin position="358"/>
        <end position="378"/>
    </location>
</feature>
<organism evidence="7 8">
    <name type="scientific">Hymenobacter persicinus</name>
    <dbReference type="NCBI Taxonomy" id="2025506"/>
    <lineage>
        <taxon>Bacteria</taxon>
        <taxon>Pseudomonadati</taxon>
        <taxon>Bacteroidota</taxon>
        <taxon>Cytophagia</taxon>
        <taxon>Cytophagales</taxon>
        <taxon>Hymenobacteraceae</taxon>
        <taxon>Hymenobacter</taxon>
    </lineage>
</organism>
<evidence type="ECO:0000256" key="5">
    <source>
        <dbReference type="SAM" id="SignalP"/>
    </source>
</evidence>
<dbReference type="AlphaFoldDB" id="A0A4Q5LH27"/>
<dbReference type="Gene3D" id="1.25.40.10">
    <property type="entry name" value="Tetratricopeptide repeat domain"/>
    <property type="match status" value="1"/>
</dbReference>
<dbReference type="SUPFAM" id="SSF48452">
    <property type="entry name" value="TPR-like"/>
    <property type="match status" value="2"/>
</dbReference>
<dbReference type="InterPro" id="IPR019734">
    <property type="entry name" value="TPR_rpt"/>
</dbReference>
<dbReference type="RefSeq" id="WP_129919444.1">
    <property type="nucleotide sequence ID" value="NZ_SEWE01000003.1"/>
</dbReference>
<name>A0A4Q5LH27_9BACT</name>
<dbReference type="SUPFAM" id="SSF47384">
    <property type="entry name" value="Homodimeric domain of signal transducing histidine kinase"/>
    <property type="match status" value="1"/>
</dbReference>
<dbReference type="InterPro" id="IPR036097">
    <property type="entry name" value="HisK_dim/P_sf"/>
</dbReference>
<dbReference type="InterPro" id="IPR005467">
    <property type="entry name" value="His_kinase_dom"/>
</dbReference>
<dbReference type="PANTHER" id="PTHR43547:SF2">
    <property type="entry name" value="HYBRID SIGNAL TRANSDUCTION HISTIDINE KINASE C"/>
    <property type="match status" value="1"/>
</dbReference>
<dbReference type="PROSITE" id="PS50109">
    <property type="entry name" value="HIS_KIN"/>
    <property type="match status" value="1"/>
</dbReference>
<comment type="caution">
    <text evidence="7">The sequence shown here is derived from an EMBL/GenBank/DDBJ whole genome shotgun (WGS) entry which is preliminary data.</text>
</comment>
<dbReference type="InterPro" id="IPR011990">
    <property type="entry name" value="TPR-like_helical_dom_sf"/>
</dbReference>
<accession>A0A4Q5LH27</accession>
<dbReference type="PRINTS" id="PR00344">
    <property type="entry name" value="BCTRLSENSOR"/>
</dbReference>
<dbReference type="InterPro" id="IPR004358">
    <property type="entry name" value="Sig_transdc_His_kin-like_C"/>
</dbReference>
<dbReference type="Proteomes" id="UP000294155">
    <property type="component" value="Unassembled WGS sequence"/>
</dbReference>
<protein>
    <recommendedName>
        <fullName evidence="2">histidine kinase</fullName>
        <ecNumber evidence="2">2.7.13.3</ecNumber>
    </recommendedName>
</protein>
<dbReference type="SMART" id="SM00388">
    <property type="entry name" value="HisKA"/>
    <property type="match status" value="1"/>
</dbReference>
<evidence type="ECO:0000313" key="7">
    <source>
        <dbReference type="EMBL" id="RYU83730.1"/>
    </source>
</evidence>
<evidence type="ECO:0000256" key="3">
    <source>
        <dbReference type="ARBA" id="ARBA00022553"/>
    </source>
</evidence>
<dbReference type="Gene3D" id="1.10.287.130">
    <property type="match status" value="1"/>
</dbReference>
<evidence type="ECO:0000256" key="1">
    <source>
        <dbReference type="ARBA" id="ARBA00000085"/>
    </source>
</evidence>
<feature type="domain" description="Histidine kinase" evidence="6">
    <location>
        <begin position="414"/>
        <end position="636"/>
    </location>
</feature>
<keyword evidence="4" id="KW-0472">Membrane</keyword>
<evidence type="ECO:0000256" key="4">
    <source>
        <dbReference type="SAM" id="Phobius"/>
    </source>
</evidence>
<dbReference type="InterPro" id="IPR003594">
    <property type="entry name" value="HATPase_dom"/>
</dbReference>
<sequence length="637" mass="71808">MRHLFVVIFLTLQFLAPSLRAQDTTVLHRQRTLLRTLPASPRRVAVLDSLSYALHETAVPQALAYGEQGVALARRLGDFRGLMRCLLSLGNCYASSSDGPHALALYNEAHGLARRLNDADGLVRSYSSMAGVHHERGDTTIAWRNYKEALRLVNRPGVSEHTQLILYGNLSSFYFYLERHPEALRYMHKALYLARRNHDRSGEALHLANLGTYYWQKGRVEMAEGLIRRALEITQDLHEPRYEAGNLELLSLILLQSHRTDEAADYAQQALQKSRQSHYLERVLDAYNVLAQVNTQQQNFKQAYQWQERYLALNDTLNNRQRLNTLMALQTRYDLLDKEHQIRLLTERAHLEQLRNRTLWAVVAFLVLLVAGVGVLYWQLRRNRAALRVNNRALQETTAELRRVAASKDRLYAIVAHDLRGPVTSFVGVTELIGFYLSRRDEDGLRRLPELVRQSAHSLNGLLDNLLNWAVSQTGELAFRPEKLEVAELFAENAQLYQTTAEAKQIRFETMHDPNLRLWADHNMTRTILRNLVGNALKFTPPGGRILFCAAANPDNGTITLTISDSGHGMAPALVAEVLHSQEMPQMPGPAHGPRAGTGLGLLLCRAFVKRQGGSLSIQSTLGAGTTVQVQLPGVRA</sequence>
<gene>
    <name evidence="7" type="ORF">EWM57_01940</name>
</gene>
<keyword evidence="8" id="KW-1185">Reference proteome</keyword>
<dbReference type="PANTHER" id="PTHR43547">
    <property type="entry name" value="TWO-COMPONENT HISTIDINE KINASE"/>
    <property type="match status" value="1"/>
</dbReference>
<evidence type="ECO:0000256" key="2">
    <source>
        <dbReference type="ARBA" id="ARBA00012438"/>
    </source>
</evidence>
<dbReference type="SMART" id="SM00028">
    <property type="entry name" value="TPR"/>
    <property type="match status" value="6"/>
</dbReference>
<proteinExistence type="predicted"/>
<dbReference type="OrthoDB" id="9810447at2"/>
<comment type="catalytic activity">
    <reaction evidence="1">
        <text>ATP + protein L-histidine = ADP + protein N-phospho-L-histidine.</text>
        <dbReference type="EC" id="2.7.13.3"/>
    </reaction>
</comment>
<dbReference type="Pfam" id="PF13424">
    <property type="entry name" value="TPR_12"/>
    <property type="match status" value="1"/>
</dbReference>
<keyword evidence="3" id="KW-0597">Phosphoprotein</keyword>
<dbReference type="GO" id="GO:0000155">
    <property type="term" value="F:phosphorelay sensor kinase activity"/>
    <property type="evidence" value="ECO:0007669"/>
    <property type="project" value="InterPro"/>
</dbReference>
<keyword evidence="4" id="KW-0812">Transmembrane</keyword>
<reference evidence="7 8" key="1">
    <citation type="submission" date="2019-02" db="EMBL/GenBank/DDBJ databases">
        <title>Bacterial novel species isolated from soil.</title>
        <authorList>
            <person name="Jung H.-Y."/>
        </authorList>
    </citation>
    <scope>NUCLEOTIDE SEQUENCE [LARGE SCALE GENOMIC DNA]</scope>
    <source>
        <strain evidence="7 8">1-3-3-3</strain>
    </source>
</reference>
<keyword evidence="4" id="KW-1133">Transmembrane helix</keyword>
<dbReference type="Pfam" id="PF02518">
    <property type="entry name" value="HATPase_c"/>
    <property type="match status" value="1"/>
</dbReference>
<dbReference type="EMBL" id="SEWE01000003">
    <property type="protein sequence ID" value="RYU83730.1"/>
    <property type="molecule type" value="Genomic_DNA"/>
</dbReference>